<evidence type="ECO:0000256" key="9">
    <source>
        <dbReference type="RuleBase" id="RU363032"/>
    </source>
</evidence>
<keyword evidence="6" id="KW-0029">Amino-acid transport</keyword>
<dbReference type="AlphaFoldDB" id="W9EN37"/>
<evidence type="ECO:0000256" key="4">
    <source>
        <dbReference type="ARBA" id="ARBA00022475"/>
    </source>
</evidence>
<evidence type="ECO:0000259" key="10">
    <source>
        <dbReference type="PROSITE" id="PS50928"/>
    </source>
</evidence>
<dbReference type="InterPro" id="IPR043429">
    <property type="entry name" value="ArtM/GltK/GlnP/TcyL/YhdX-like"/>
</dbReference>
<dbReference type="Pfam" id="PF00528">
    <property type="entry name" value="BPD_transp_1"/>
    <property type="match status" value="1"/>
</dbReference>
<dbReference type="InterPro" id="IPR010065">
    <property type="entry name" value="AA_ABC_transptr_permease_3TM"/>
</dbReference>
<feature type="domain" description="ABC transmembrane type-1" evidence="10">
    <location>
        <begin position="293"/>
        <end position="480"/>
    </location>
</feature>
<feature type="transmembrane region" description="Helical" evidence="9">
    <location>
        <begin position="295"/>
        <end position="317"/>
    </location>
</feature>
<comment type="similarity">
    <text evidence="2">Belongs to the binding-protein-dependent transport system permease family. HisMQ subfamily.</text>
</comment>
<keyword evidence="5 9" id="KW-0812">Transmembrane</keyword>
<dbReference type="PROSITE" id="PS50928">
    <property type="entry name" value="ABC_TM1"/>
    <property type="match status" value="1"/>
</dbReference>
<dbReference type="SMART" id="SM00062">
    <property type="entry name" value="PBPb"/>
    <property type="match status" value="1"/>
</dbReference>
<comment type="subcellular location">
    <subcellularLocation>
        <location evidence="1 9">Cell membrane</location>
        <topology evidence="1 9">Multi-pass membrane protein</topology>
    </subcellularLocation>
</comment>
<evidence type="ECO:0000256" key="1">
    <source>
        <dbReference type="ARBA" id="ARBA00004651"/>
    </source>
</evidence>
<organism evidence="11 12">
    <name type="scientific">Fructilactobacillus florum 8D</name>
    <dbReference type="NCBI Taxonomy" id="1221538"/>
    <lineage>
        <taxon>Bacteria</taxon>
        <taxon>Bacillati</taxon>
        <taxon>Bacillota</taxon>
        <taxon>Bacilli</taxon>
        <taxon>Lactobacillales</taxon>
        <taxon>Lactobacillaceae</taxon>
        <taxon>Fructilactobacillus</taxon>
    </lineage>
</organism>
<accession>W9EN37</accession>
<dbReference type="PANTHER" id="PTHR30614:SF20">
    <property type="entry name" value="GLUTAMINE TRANSPORT SYSTEM PERMEASE PROTEIN GLNP"/>
    <property type="match status" value="1"/>
</dbReference>
<keyword evidence="8 9" id="KW-0472">Membrane</keyword>
<dbReference type="GO" id="GO:0022857">
    <property type="term" value="F:transmembrane transporter activity"/>
    <property type="evidence" value="ECO:0007669"/>
    <property type="project" value="InterPro"/>
</dbReference>
<evidence type="ECO:0000256" key="2">
    <source>
        <dbReference type="ARBA" id="ARBA00010072"/>
    </source>
</evidence>
<evidence type="ECO:0000256" key="7">
    <source>
        <dbReference type="ARBA" id="ARBA00022989"/>
    </source>
</evidence>
<evidence type="ECO:0000256" key="6">
    <source>
        <dbReference type="ARBA" id="ARBA00022970"/>
    </source>
</evidence>
<dbReference type="InterPro" id="IPR000515">
    <property type="entry name" value="MetI-like"/>
</dbReference>
<keyword evidence="7 9" id="KW-1133">Transmembrane helix</keyword>
<evidence type="ECO:0000256" key="8">
    <source>
        <dbReference type="ARBA" id="ARBA00023136"/>
    </source>
</evidence>
<dbReference type="Pfam" id="PF00497">
    <property type="entry name" value="SBP_bac_3"/>
    <property type="match status" value="1"/>
</dbReference>
<dbReference type="Gene3D" id="1.10.3720.10">
    <property type="entry name" value="MetI-like"/>
    <property type="match status" value="1"/>
</dbReference>
<dbReference type="SUPFAM" id="SSF161098">
    <property type="entry name" value="MetI-like"/>
    <property type="match status" value="1"/>
</dbReference>
<evidence type="ECO:0000256" key="3">
    <source>
        <dbReference type="ARBA" id="ARBA00022448"/>
    </source>
</evidence>
<dbReference type="Gene3D" id="3.40.190.10">
    <property type="entry name" value="Periplasmic binding protein-like II"/>
    <property type="match status" value="2"/>
</dbReference>
<dbReference type="Proteomes" id="UP000019474">
    <property type="component" value="Unassembled WGS sequence"/>
</dbReference>
<reference evidence="11 12" key="1">
    <citation type="submission" date="2012-08" db="EMBL/GenBank/DDBJ databases">
        <title>Genome sequencing of Lactobacillus florum 8D.</title>
        <authorList>
            <person name="Kim E.B."/>
            <person name="Marco M.L."/>
        </authorList>
    </citation>
    <scope>NUCLEOTIDE SEQUENCE [LARGE SCALE GENOMIC DNA]</scope>
    <source>
        <strain evidence="11 12">8D</strain>
    </source>
</reference>
<name>W9EN37_9LACO</name>
<dbReference type="EMBL" id="ALXG01000001">
    <property type="protein sequence ID" value="ETO41069.1"/>
    <property type="molecule type" value="Genomic_DNA"/>
</dbReference>
<dbReference type="SUPFAM" id="SSF53850">
    <property type="entry name" value="Periplasmic binding protein-like II"/>
    <property type="match status" value="1"/>
</dbReference>
<dbReference type="PANTHER" id="PTHR30614">
    <property type="entry name" value="MEMBRANE COMPONENT OF AMINO ACID ABC TRANSPORTER"/>
    <property type="match status" value="1"/>
</dbReference>
<proteinExistence type="inferred from homology"/>
<dbReference type="InterPro" id="IPR001638">
    <property type="entry name" value="Solute-binding_3/MltF_N"/>
</dbReference>
<keyword evidence="3 9" id="KW-0813">Transport</keyword>
<feature type="transmembrane region" description="Helical" evidence="9">
    <location>
        <begin position="458"/>
        <end position="480"/>
    </location>
</feature>
<dbReference type="GO" id="GO:0043190">
    <property type="term" value="C:ATP-binding cassette (ABC) transporter complex"/>
    <property type="evidence" value="ECO:0007669"/>
    <property type="project" value="InterPro"/>
</dbReference>
<sequence>MIKSKSHGMIVPQLCLLVMVVFGGMMAARRACADDQTLNRIRQRGTMVVGTSPDYPPFEFQINQNGKQTDVGIDIEIAKQIAKDQKVKLQLKNMSFASLLVAVQTGKVDMAIGGINPTPERAQNVDFSKIYYSGGQSFLINKSQAGQIKSKKDLEGKKIGAQSEALQYTLAKKNIPKAQVTGMEKTPDLVLALKTHKLDAVGVEKPVAAAYTSNDPELKEIDAGYQLGKNDVGAAIAVQKGNPAMVRALNQSIDRIHQQQLIPGYIKQAGKHMKANTQNTSMWHYWKYFANGVQYTLIISVVSIFFGIILGVLLALLRLSRFRVFRWLSISYTEVVRGTPMMVQVLLVYFGLGVLINIPALTAGIIAVSLNSGAYVSEIIRGGINSVAKGQTEAAKSLGLNASDTMRFVILPQSFKNIWPALGNEFITIIKESSIVSIIGVTDLVYQLNVVRADTYRGVAPIIVAMVIYFVISFILTRILNFYERSMNHG</sequence>
<keyword evidence="4" id="KW-1003">Cell membrane</keyword>
<protein>
    <submittedName>
        <fullName evidence="11">ABC-type amino acid transport system, permease and periplasmic component</fullName>
    </submittedName>
</protein>
<dbReference type="GO" id="GO:0006865">
    <property type="term" value="P:amino acid transport"/>
    <property type="evidence" value="ECO:0007669"/>
    <property type="project" value="UniProtKB-KW"/>
</dbReference>
<dbReference type="NCBIfam" id="TIGR01726">
    <property type="entry name" value="HEQRo_perm_3TM"/>
    <property type="match status" value="1"/>
</dbReference>
<dbReference type="PATRIC" id="fig|1221538.3.peg.7"/>
<evidence type="ECO:0000313" key="11">
    <source>
        <dbReference type="EMBL" id="ETO41069.1"/>
    </source>
</evidence>
<comment type="caution">
    <text evidence="11">The sequence shown here is derived from an EMBL/GenBank/DDBJ whole genome shotgun (WGS) entry which is preliminary data.</text>
</comment>
<evidence type="ECO:0000313" key="12">
    <source>
        <dbReference type="Proteomes" id="UP000019474"/>
    </source>
</evidence>
<evidence type="ECO:0000256" key="5">
    <source>
        <dbReference type="ARBA" id="ARBA00022692"/>
    </source>
</evidence>
<keyword evidence="12" id="KW-1185">Reference proteome</keyword>
<dbReference type="CDD" id="cd06261">
    <property type="entry name" value="TM_PBP2"/>
    <property type="match status" value="1"/>
</dbReference>
<feature type="transmembrane region" description="Helical" evidence="9">
    <location>
        <begin position="346"/>
        <end position="368"/>
    </location>
</feature>
<gene>
    <name evidence="11" type="ORF">B808_7</name>
</gene>
<dbReference type="FunFam" id="1.10.3720.10:FF:000033">
    <property type="entry name" value="Polar amino acid ABC transporter permease"/>
    <property type="match status" value="1"/>
</dbReference>
<dbReference type="InterPro" id="IPR035906">
    <property type="entry name" value="MetI-like_sf"/>
</dbReference>